<name>A0ACC0SNU8_POPTR</name>
<comment type="caution">
    <text evidence="1">The sequence shown here is derived from an EMBL/GenBank/DDBJ whole genome shotgun (WGS) entry which is preliminary data.</text>
</comment>
<organism evidence="1 2">
    <name type="scientific">Populus trichocarpa</name>
    <name type="common">Western balsam poplar</name>
    <name type="synonym">Populus balsamifera subsp. trichocarpa</name>
    <dbReference type="NCBI Taxonomy" id="3694"/>
    <lineage>
        <taxon>Eukaryota</taxon>
        <taxon>Viridiplantae</taxon>
        <taxon>Streptophyta</taxon>
        <taxon>Embryophyta</taxon>
        <taxon>Tracheophyta</taxon>
        <taxon>Spermatophyta</taxon>
        <taxon>Magnoliopsida</taxon>
        <taxon>eudicotyledons</taxon>
        <taxon>Gunneridae</taxon>
        <taxon>Pentapetalae</taxon>
        <taxon>rosids</taxon>
        <taxon>fabids</taxon>
        <taxon>Malpighiales</taxon>
        <taxon>Salicaceae</taxon>
        <taxon>Saliceae</taxon>
        <taxon>Populus</taxon>
    </lineage>
</organism>
<gene>
    <name evidence="1" type="ORF">POPTR_007G011350v4</name>
</gene>
<accession>A0ACC0SNU8</accession>
<evidence type="ECO:0000313" key="1">
    <source>
        <dbReference type="EMBL" id="KAI9390898.1"/>
    </source>
</evidence>
<dbReference type="Proteomes" id="UP000006729">
    <property type="component" value="Chromosome 7"/>
</dbReference>
<evidence type="ECO:0000313" key="2">
    <source>
        <dbReference type="Proteomes" id="UP000006729"/>
    </source>
</evidence>
<dbReference type="EMBL" id="CM009296">
    <property type="protein sequence ID" value="KAI9390898.1"/>
    <property type="molecule type" value="Genomic_DNA"/>
</dbReference>
<proteinExistence type="predicted"/>
<protein>
    <submittedName>
        <fullName evidence="1">Uncharacterized protein</fullName>
    </submittedName>
</protein>
<reference evidence="1 2" key="1">
    <citation type="journal article" date="2006" name="Science">
        <title>The genome of black cottonwood, Populus trichocarpa (Torr. &amp; Gray).</title>
        <authorList>
            <person name="Tuskan G.A."/>
            <person name="Difazio S."/>
            <person name="Jansson S."/>
            <person name="Bohlmann J."/>
            <person name="Grigoriev I."/>
            <person name="Hellsten U."/>
            <person name="Putnam N."/>
            <person name="Ralph S."/>
            <person name="Rombauts S."/>
            <person name="Salamov A."/>
            <person name="Schein J."/>
            <person name="Sterck L."/>
            <person name="Aerts A."/>
            <person name="Bhalerao R.R."/>
            <person name="Bhalerao R.P."/>
            <person name="Blaudez D."/>
            <person name="Boerjan W."/>
            <person name="Brun A."/>
            <person name="Brunner A."/>
            <person name="Busov V."/>
            <person name="Campbell M."/>
            <person name="Carlson J."/>
            <person name="Chalot M."/>
            <person name="Chapman J."/>
            <person name="Chen G.L."/>
            <person name="Cooper D."/>
            <person name="Coutinho P.M."/>
            <person name="Couturier J."/>
            <person name="Covert S."/>
            <person name="Cronk Q."/>
            <person name="Cunningham R."/>
            <person name="Davis J."/>
            <person name="Degroeve S."/>
            <person name="Dejardin A."/>
            <person name="Depamphilis C."/>
            <person name="Detter J."/>
            <person name="Dirks B."/>
            <person name="Dubchak I."/>
            <person name="Duplessis S."/>
            <person name="Ehlting J."/>
            <person name="Ellis B."/>
            <person name="Gendler K."/>
            <person name="Goodstein D."/>
            <person name="Gribskov M."/>
            <person name="Grimwood J."/>
            <person name="Groover A."/>
            <person name="Gunter L."/>
            <person name="Hamberger B."/>
            <person name="Heinze B."/>
            <person name="Helariutta Y."/>
            <person name="Henrissat B."/>
            <person name="Holligan D."/>
            <person name="Holt R."/>
            <person name="Huang W."/>
            <person name="Islam-Faridi N."/>
            <person name="Jones S."/>
            <person name="Jones-Rhoades M."/>
            <person name="Jorgensen R."/>
            <person name="Joshi C."/>
            <person name="Kangasjarvi J."/>
            <person name="Karlsson J."/>
            <person name="Kelleher C."/>
            <person name="Kirkpatrick R."/>
            <person name="Kirst M."/>
            <person name="Kohler A."/>
            <person name="Kalluri U."/>
            <person name="Larimer F."/>
            <person name="Leebens-Mack J."/>
            <person name="Leple J.C."/>
            <person name="Locascio P."/>
            <person name="Lou Y."/>
            <person name="Lucas S."/>
            <person name="Martin F."/>
            <person name="Montanini B."/>
            <person name="Napoli C."/>
            <person name="Nelson D.R."/>
            <person name="Nelson C."/>
            <person name="Nieminen K."/>
            <person name="Nilsson O."/>
            <person name="Pereda V."/>
            <person name="Peter G."/>
            <person name="Philippe R."/>
            <person name="Pilate G."/>
            <person name="Poliakov A."/>
            <person name="Razumovskaya J."/>
            <person name="Richardson P."/>
            <person name="Rinaldi C."/>
            <person name="Ritland K."/>
            <person name="Rouze P."/>
            <person name="Ryaboy D."/>
            <person name="Schmutz J."/>
            <person name="Schrader J."/>
            <person name="Segerman B."/>
            <person name="Shin H."/>
            <person name="Siddiqui A."/>
            <person name="Sterky F."/>
            <person name="Terry A."/>
            <person name="Tsai C.J."/>
            <person name="Uberbacher E."/>
            <person name="Unneberg P."/>
            <person name="Vahala J."/>
            <person name="Wall K."/>
            <person name="Wessler S."/>
            <person name="Yang G."/>
            <person name="Yin T."/>
            <person name="Douglas C."/>
            <person name="Marra M."/>
            <person name="Sandberg G."/>
            <person name="Van de Peer Y."/>
            <person name="Rokhsar D."/>
        </authorList>
    </citation>
    <scope>NUCLEOTIDE SEQUENCE [LARGE SCALE GENOMIC DNA]</scope>
    <source>
        <strain evidence="2">cv. Nisqually</strain>
    </source>
</reference>
<sequence length="83" mass="9580">MLLHAHVFLDYAAQSAVLKDNVSAVTHPVLGDQQTEFDLYEPAVQRSVSLRIFTFNIRWLQAMMTFNFSTRQRIKNNGVCYKS</sequence>
<keyword evidence="2" id="KW-1185">Reference proteome</keyword>